<feature type="binding site" description="axial binding residue" evidence="3">
    <location>
        <position position="439"/>
    </location>
    <ligand>
        <name>heme</name>
        <dbReference type="ChEBI" id="CHEBI:30413"/>
    </ligand>
    <ligandPart>
        <name>Fe</name>
        <dbReference type="ChEBI" id="CHEBI:18248"/>
    </ligandPart>
</feature>
<evidence type="ECO:0000256" key="3">
    <source>
        <dbReference type="PIRSR" id="PIRSR602401-1"/>
    </source>
</evidence>
<reference evidence="6 7" key="1">
    <citation type="submission" date="2024-01" db="EMBL/GenBank/DDBJ databases">
        <title>Genome assemblies of Stephania.</title>
        <authorList>
            <person name="Yang L."/>
        </authorList>
    </citation>
    <scope>NUCLEOTIDE SEQUENCE [LARGE SCALE GENOMIC DNA]</scope>
    <source>
        <strain evidence="6">YNDBR</strain>
        <tissue evidence="6">Leaf</tissue>
    </source>
</reference>
<dbReference type="CDD" id="cd11043">
    <property type="entry name" value="CYP90-like"/>
    <property type="match status" value="1"/>
</dbReference>
<evidence type="ECO:0000256" key="5">
    <source>
        <dbReference type="SAM" id="Phobius"/>
    </source>
</evidence>
<protein>
    <recommendedName>
        <fullName evidence="8">Cytochrome P450</fullName>
    </recommendedName>
</protein>
<proteinExistence type="inferred from homology"/>
<dbReference type="GO" id="GO:0016709">
    <property type="term" value="F:oxidoreductase activity, acting on paired donors, with incorporation or reduction of molecular oxygen, NAD(P)H as one donor, and incorporation of one atom of oxygen"/>
    <property type="evidence" value="ECO:0007669"/>
    <property type="project" value="TreeGrafter"/>
</dbReference>
<keyword evidence="4" id="KW-0560">Oxidoreductase</keyword>
<comment type="caution">
    <text evidence="6">The sequence shown here is derived from an EMBL/GenBank/DDBJ whole genome shotgun (WGS) entry which is preliminary data.</text>
</comment>
<dbReference type="GO" id="GO:0005506">
    <property type="term" value="F:iron ion binding"/>
    <property type="evidence" value="ECO:0007669"/>
    <property type="project" value="InterPro"/>
</dbReference>
<dbReference type="GO" id="GO:0020037">
    <property type="term" value="F:heme binding"/>
    <property type="evidence" value="ECO:0007669"/>
    <property type="project" value="InterPro"/>
</dbReference>
<dbReference type="InterPro" id="IPR017972">
    <property type="entry name" value="Cyt_P450_CS"/>
</dbReference>
<dbReference type="EMBL" id="JBBNAF010000002">
    <property type="protein sequence ID" value="KAK9164251.1"/>
    <property type="molecule type" value="Genomic_DNA"/>
</dbReference>
<dbReference type="GO" id="GO:0016125">
    <property type="term" value="P:sterol metabolic process"/>
    <property type="evidence" value="ECO:0007669"/>
    <property type="project" value="TreeGrafter"/>
</dbReference>
<evidence type="ECO:0000313" key="7">
    <source>
        <dbReference type="Proteomes" id="UP001420932"/>
    </source>
</evidence>
<dbReference type="PROSITE" id="PS00086">
    <property type="entry name" value="CYTOCHROME_P450"/>
    <property type="match status" value="1"/>
</dbReference>
<name>A0AAP0L4Q3_9MAGN</name>
<sequence length="493" mass="56127">MMIINYVTIVWVFLVGVLSGWWWWWWKKQNKVVIFKSSSSSSSREKVKMMKTIKGGGEIPRGNQGWPFIGETLDFIACGYSSRPVSFMEKRKSLYGKVFKSHLLGIPVIVSTDGEVNKVVLQNNGSTFVPYYPKSITELLGNSSILKMNGGLQRRVHGLIGSFLKSPQLKIAFQVLIRTLMGIGPGEELEFLKREFREFIKGLICLPIKLPGTRLYKSLKAKERLLRMVRSIVEEKKQKMEKLDFDDHHTKSGPTPLDAIDVLLAGADDHQSPSDHEIQRLPVDFISGNIVEMMIPGEDSVPMLMTLAVKFLSDSPQALAHLLEENMELKRKKVSTGEDYAWTDYMALTFTQNVISETLRLGNIVNAVWRKALKDVEIKGHLIPEGWCVLASFTSVHMDEHNYEDPCKFDPWRWQNKGGRLLNSSSTTFTPFGGGHRLCPGMEMARLEVSIFLHHFVTRFRWEAEEDYVVTFPTVKMKRKLPVTLTPLTTCPL</sequence>
<keyword evidence="5" id="KW-0812">Transmembrane</keyword>
<dbReference type="PANTHER" id="PTHR24286:SF254">
    <property type="entry name" value="3-EPI-6-DEOXOCATHASTERONE 23-MONOOXYGENASE CYP90C1"/>
    <property type="match status" value="1"/>
</dbReference>
<dbReference type="PRINTS" id="PR00463">
    <property type="entry name" value="EP450I"/>
</dbReference>
<keyword evidence="1 3" id="KW-0479">Metal-binding</keyword>
<organism evidence="6 7">
    <name type="scientific">Stephania yunnanensis</name>
    <dbReference type="NCBI Taxonomy" id="152371"/>
    <lineage>
        <taxon>Eukaryota</taxon>
        <taxon>Viridiplantae</taxon>
        <taxon>Streptophyta</taxon>
        <taxon>Embryophyta</taxon>
        <taxon>Tracheophyta</taxon>
        <taxon>Spermatophyta</taxon>
        <taxon>Magnoliopsida</taxon>
        <taxon>Ranunculales</taxon>
        <taxon>Menispermaceae</taxon>
        <taxon>Menispermoideae</taxon>
        <taxon>Cissampelideae</taxon>
        <taxon>Stephania</taxon>
    </lineage>
</organism>
<accession>A0AAP0L4Q3</accession>
<keyword evidence="2 3" id="KW-0408">Iron</keyword>
<gene>
    <name evidence="6" type="ORF">Syun_005153</name>
</gene>
<evidence type="ECO:0000256" key="2">
    <source>
        <dbReference type="ARBA" id="ARBA00023004"/>
    </source>
</evidence>
<keyword evidence="5" id="KW-0472">Membrane</keyword>
<evidence type="ECO:0000256" key="4">
    <source>
        <dbReference type="RuleBase" id="RU000461"/>
    </source>
</evidence>
<comment type="similarity">
    <text evidence="4">Belongs to the cytochrome P450 family.</text>
</comment>
<dbReference type="InterPro" id="IPR036396">
    <property type="entry name" value="Cyt_P450_sf"/>
</dbReference>
<comment type="cofactor">
    <cofactor evidence="3">
        <name>heme</name>
        <dbReference type="ChEBI" id="CHEBI:30413"/>
    </cofactor>
</comment>
<dbReference type="Proteomes" id="UP001420932">
    <property type="component" value="Unassembled WGS sequence"/>
</dbReference>
<feature type="transmembrane region" description="Helical" evidence="5">
    <location>
        <begin position="6"/>
        <end position="26"/>
    </location>
</feature>
<dbReference type="GO" id="GO:0044550">
    <property type="term" value="P:secondary metabolite biosynthetic process"/>
    <property type="evidence" value="ECO:0007669"/>
    <property type="project" value="UniProtKB-ARBA"/>
</dbReference>
<keyword evidence="7" id="KW-1185">Reference proteome</keyword>
<dbReference type="Gene3D" id="1.10.630.10">
    <property type="entry name" value="Cytochrome P450"/>
    <property type="match status" value="1"/>
</dbReference>
<dbReference type="Pfam" id="PF00067">
    <property type="entry name" value="p450"/>
    <property type="match status" value="1"/>
</dbReference>
<dbReference type="AlphaFoldDB" id="A0AAP0L4Q3"/>
<dbReference type="InterPro" id="IPR002401">
    <property type="entry name" value="Cyt_P450_E_grp-I"/>
</dbReference>
<dbReference type="SUPFAM" id="SSF48264">
    <property type="entry name" value="Cytochrome P450"/>
    <property type="match status" value="1"/>
</dbReference>
<dbReference type="PANTHER" id="PTHR24286">
    <property type="entry name" value="CYTOCHROME P450 26"/>
    <property type="match status" value="1"/>
</dbReference>
<keyword evidence="4" id="KW-0503">Monooxygenase</keyword>
<keyword evidence="3 4" id="KW-0349">Heme</keyword>
<evidence type="ECO:0000256" key="1">
    <source>
        <dbReference type="ARBA" id="ARBA00022723"/>
    </source>
</evidence>
<evidence type="ECO:0008006" key="8">
    <source>
        <dbReference type="Google" id="ProtNLM"/>
    </source>
</evidence>
<dbReference type="InterPro" id="IPR001128">
    <property type="entry name" value="Cyt_P450"/>
</dbReference>
<dbReference type="GO" id="GO:0010268">
    <property type="term" value="P:brassinosteroid homeostasis"/>
    <property type="evidence" value="ECO:0007669"/>
    <property type="project" value="TreeGrafter"/>
</dbReference>
<dbReference type="GO" id="GO:0016132">
    <property type="term" value="P:brassinosteroid biosynthetic process"/>
    <property type="evidence" value="ECO:0007669"/>
    <property type="project" value="TreeGrafter"/>
</dbReference>
<keyword evidence="5" id="KW-1133">Transmembrane helix</keyword>
<evidence type="ECO:0000313" key="6">
    <source>
        <dbReference type="EMBL" id="KAK9164251.1"/>
    </source>
</evidence>